<gene>
    <name evidence="5" type="ORF">Daus18300_001478</name>
</gene>
<protein>
    <recommendedName>
        <fullName evidence="7">Pentatricopeptide repeat domain-containing protein</fullName>
    </recommendedName>
</protein>
<evidence type="ECO:0000256" key="2">
    <source>
        <dbReference type="ARBA" id="ARBA00022946"/>
    </source>
</evidence>
<dbReference type="EMBL" id="JAWRVE010000008">
    <property type="protein sequence ID" value="KAL1880115.1"/>
    <property type="molecule type" value="Genomic_DNA"/>
</dbReference>
<feature type="region of interest" description="Disordered" evidence="4">
    <location>
        <begin position="75"/>
        <end position="99"/>
    </location>
</feature>
<proteinExistence type="predicted"/>
<feature type="region of interest" description="Disordered" evidence="4">
    <location>
        <begin position="674"/>
        <end position="730"/>
    </location>
</feature>
<feature type="compositionally biased region" description="Basic and acidic residues" evidence="4">
    <location>
        <begin position="683"/>
        <end position="694"/>
    </location>
</feature>
<accession>A0ABR3XWU1</accession>
<keyword evidence="2" id="KW-0809">Transit peptide</keyword>
<dbReference type="Proteomes" id="UP001583177">
    <property type="component" value="Unassembled WGS sequence"/>
</dbReference>
<evidence type="ECO:0000256" key="4">
    <source>
        <dbReference type="SAM" id="MobiDB-lite"/>
    </source>
</evidence>
<dbReference type="InterPro" id="IPR024319">
    <property type="entry name" value="ATPase_expression_mit"/>
</dbReference>
<evidence type="ECO:0000256" key="3">
    <source>
        <dbReference type="ARBA" id="ARBA00023128"/>
    </source>
</evidence>
<comment type="caution">
    <text evidence="5">The sequence shown here is derived from an EMBL/GenBank/DDBJ whole genome shotgun (WGS) entry which is preliminary data.</text>
</comment>
<evidence type="ECO:0000256" key="1">
    <source>
        <dbReference type="ARBA" id="ARBA00004173"/>
    </source>
</evidence>
<evidence type="ECO:0000313" key="6">
    <source>
        <dbReference type="Proteomes" id="UP001583177"/>
    </source>
</evidence>
<organism evidence="5 6">
    <name type="scientific">Diaporthe australafricana</name>
    <dbReference type="NCBI Taxonomy" id="127596"/>
    <lineage>
        <taxon>Eukaryota</taxon>
        <taxon>Fungi</taxon>
        <taxon>Dikarya</taxon>
        <taxon>Ascomycota</taxon>
        <taxon>Pezizomycotina</taxon>
        <taxon>Sordariomycetes</taxon>
        <taxon>Sordariomycetidae</taxon>
        <taxon>Diaporthales</taxon>
        <taxon>Diaporthaceae</taxon>
        <taxon>Diaporthe</taxon>
    </lineage>
</organism>
<evidence type="ECO:0000313" key="5">
    <source>
        <dbReference type="EMBL" id="KAL1880115.1"/>
    </source>
</evidence>
<name>A0ABR3XWU1_9PEZI</name>
<dbReference type="Pfam" id="PF12921">
    <property type="entry name" value="ATP13"/>
    <property type="match status" value="1"/>
</dbReference>
<keyword evidence="3" id="KW-0496">Mitochondrion</keyword>
<keyword evidence="6" id="KW-1185">Reference proteome</keyword>
<reference evidence="5 6" key="1">
    <citation type="journal article" date="2024" name="IMA Fungus">
        <title>IMA Genome - F19 : A genome assembly and annotation guide to empower mycologists, including annotated draft genome sequences of Ceratocystis pirilliformis, Diaporthe australafricana, Fusarium ophioides, Paecilomyces lecythidis, and Sporothrix stenoceras.</title>
        <authorList>
            <person name="Aylward J."/>
            <person name="Wilson A.M."/>
            <person name="Visagie C.M."/>
            <person name="Spraker J."/>
            <person name="Barnes I."/>
            <person name="Buitendag C."/>
            <person name="Ceriani C."/>
            <person name="Del Mar Angel L."/>
            <person name="du Plessis D."/>
            <person name="Fuchs T."/>
            <person name="Gasser K."/>
            <person name="Kramer D."/>
            <person name="Li W."/>
            <person name="Munsamy K."/>
            <person name="Piso A."/>
            <person name="Price J.L."/>
            <person name="Sonnekus B."/>
            <person name="Thomas C."/>
            <person name="van der Nest A."/>
            <person name="van Dijk A."/>
            <person name="van Heerden A."/>
            <person name="van Vuuren N."/>
            <person name="Yilmaz N."/>
            <person name="Duong T.A."/>
            <person name="van der Merwe N.A."/>
            <person name="Wingfield M.J."/>
            <person name="Wingfield B.D."/>
        </authorList>
    </citation>
    <scope>NUCLEOTIDE SEQUENCE [LARGE SCALE GENOMIC DNA]</scope>
    <source>
        <strain evidence="5 6">CMW 18300</strain>
    </source>
</reference>
<feature type="compositionally biased region" description="Acidic residues" evidence="4">
    <location>
        <begin position="695"/>
        <end position="711"/>
    </location>
</feature>
<sequence>MIATRSVECGRSALHHSSQLHSRLRFQFAALHSSALKNNTITNNNNKNNHCRHNTQVSCPLQQRHAHTSVPFGWTGLDEAAQKPPEPPRSPAGGVRLRRRPIKPIGAGPLLPSGDAARPGSIPYYYSVLEALLGALRRGDTFKLYTSLVTLVLGNETEDGAHAFAEVVASIPATTFSEVLRSFDPHNVAEGIDTAPGLNISYGVAIHTPLGELVNKWGVKTLYVRILQRLLRIQRARRQAGFLPLLNDYVVLMRCAGATSDVRAAKDVWLSMDRDTRSQFRHSEVYAEFIKARYLTEKIYANNDLARLRLRPLDMHRSSTHLPGKARIKLRHLSASLTDRRRHRFGSNSHERFFDEPLTKLLRNRGPLLKLERVTTLRGMEFSGEELVCALLKANGRTGRVEANRRLFEDHWGIKIHRDKTTGEVSIKGGHTYPLESPRAPTAALLDAIVHSYCSMGEIVMAVRLVDFMSQNYGIPVPDQVWSDLIEYTRLMHTTPVANEWDISELPHKGAKAFHVLEVWSLCTQAPHSFQPQARDYYNLIKSLVKKGQSMLRPIEALRQIKPLYDGVVDDCEQAWCELMQTTQQTVPNHKAFRRYKLLQARRAYTWYMFHYSIRQILTNLRPGRIDDLSAVKEIPKLLCDFEQFLPRKVSYSIATGVVEFRSDTWRRNDMVEVSQLVSRPQPRPDDARATQEDGDRDETDEDWQDDDVQADEVTPARWESEAAVEEEDDDSTYFNMSQWVVEERDVEKPAYLYRPLFGKPSDQASLLELRRSGGAEFTGYHHDPLRQHFAAHRLLQTSFRVIGVPVDLVRVGDRKKRRAKMVNELMRMRM</sequence>
<evidence type="ECO:0008006" key="7">
    <source>
        <dbReference type="Google" id="ProtNLM"/>
    </source>
</evidence>
<comment type="subcellular location">
    <subcellularLocation>
        <location evidence="1">Mitochondrion</location>
    </subcellularLocation>
</comment>